<evidence type="ECO:0000256" key="4">
    <source>
        <dbReference type="ARBA" id="ARBA00023014"/>
    </source>
</evidence>
<organism evidence="6 7">
    <name type="scientific">Caerostris darwini</name>
    <dbReference type="NCBI Taxonomy" id="1538125"/>
    <lineage>
        <taxon>Eukaryota</taxon>
        <taxon>Metazoa</taxon>
        <taxon>Ecdysozoa</taxon>
        <taxon>Arthropoda</taxon>
        <taxon>Chelicerata</taxon>
        <taxon>Arachnida</taxon>
        <taxon>Araneae</taxon>
        <taxon>Araneomorphae</taxon>
        <taxon>Entelegynae</taxon>
        <taxon>Araneoidea</taxon>
        <taxon>Araneidae</taxon>
        <taxon>Caerostris</taxon>
    </lineage>
</organism>
<evidence type="ECO:0000256" key="2">
    <source>
        <dbReference type="ARBA" id="ARBA00022723"/>
    </source>
</evidence>
<dbReference type="Proteomes" id="UP001054837">
    <property type="component" value="Unassembled WGS sequence"/>
</dbReference>
<evidence type="ECO:0000313" key="7">
    <source>
        <dbReference type="Proteomes" id="UP001054837"/>
    </source>
</evidence>
<dbReference type="PRINTS" id="PR00355">
    <property type="entry name" value="ADRENODOXIN"/>
</dbReference>
<keyword evidence="3" id="KW-0408">Iron</keyword>
<keyword evidence="4" id="KW-0411">Iron-sulfur</keyword>
<comment type="caution">
    <text evidence="6">The sequence shown here is derived from an EMBL/GenBank/DDBJ whole genome shotgun (WGS) entry which is preliminary data.</text>
</comment>
<evidence type="ECO:0000256" key="5">
    <source>
        <dbReference type="ARBA" id="ARBA00034078"/>
    </source>
</evidence>
<dbReference type="PROSITE" id="PS00814">
    <property type="entry name" value="ADX"/>
    <property type="match status" value="1"/>
</dbReference>
<protein>
    <submittedName>
        <fullName evidence="6">Adrenodoxin, mitochondrial</fullName>
    </submittedName>
</protein>
<keyword evidence="2" id="KW-0479">Metal-binding</keyword>
<evidence type="ECO:0000313" key="6">
    <source>
        <dbReference type="EMBL" id="GIY19331.1"/>
    </source>
</evidence>
<dbReference type="SUPFAM" id="SSF54292">
    <property type="entry name" value="2Fe-2S ferredoxin-like"/>
    <property type="match status" value="1"/>
</dbReference>
<name>A0AAV4RG76_9ARAC</name>
<dbReference type="InterPro" id="IPR001055">
    <property type="entry name" value="Adrenodoxin-like"/>
</dbReference>
<accession>A0AAV4RG76</accession>
<sequence length="147" mass="16347">MNSIIDNRYKSLLIRTNLNIELKTSPARYYSKENSRWATIIFEKPDGTQIKRKGKVGDKIQEVVGINDPDFCGYGACDGTLSCSTCHVILSNEDIKKYGEADGEEADLLDYAPSATNNSRLGCNIEIVPEMDGIILKLPDTVNDLRD</sequence>
<dbReference type="GO" id="GO:0005739">
    <property type="term" value="C:mitochondrion"/>
    <property type="evidence" value="ECO:0007669"/>
    <property type="project" value="TreeGrafter"/>
</dbReference>
<dbReference type="GO" id="GO:0140647">
    <property type="term" value="P:P450-containing electron transport chain"/>
    <property type="evidence" value="ECO:0007669"/>
    <property type="project" value="InterPro"/>
</dbReference>
<keyword evidence="1" id="KW-0001">2Fe-2S</keyword>
<dbReference type="PANTHER" id="PTHR23426:SF76">
    <property type="entry name" value="ADRENODOXIN-LIKE PROTEIN 2, MITOCHONDRIAL"/>
    <property type="match status" value="1"/>
</dbReference>
<dbReference type="GO" id="GO:0046872">
    <property type="term" value="F:metal ion binding"/>
    <property type="evidence" value="ECO:0007669"/>
    <property type="project" value="UniProtKB-KW"/>
</dbReference>
<dbReference type="EMBL" id="BPLQ01006032">
    <property type="protein sequence ID" value="GIY19331.1"/>
    <property type="molecule type" value="Genomic_DNA"/>
</dbReference>
<dbReference type="InterPro" id="IPR012675">
    <property type="entry name" value="Beta-grasp_dom_sf"/>
</dbReference>
<reference evidence="6 7" key="1">
    <citation type="submission" date="2021-06" db="EMBL/GenBank/DDBJ databases">
        <title>Caerostris darwini draft genome.</title>
        <authorList>
            <person name="Kono N."/>
            <person name="Arakawa K."/>
        </authorList>
    </citation>
    <scope>NUCLEOTIDE SEQUENCE [LARGE SCALE GENOMIC DNA]</scope>
</reference>
<keyword evidence="7" id="KW-1185">Reference proteome</keyword>
<dbReference type="InterPro" id="IPR036010">
    <property type="entry name" value="2Fe-2S_ferredoxin-like_sf"/>
</dbReference>
<dbReference type="Gene3D" id="3.10.20.30">
    <property type="match status" value="1"/>
</dbReference>
<gene>
    <name evidence="6" type="primary">Fdx1</name>
    <name evidence="6" type="ORF">CDAR_414281</name>
</gene>
<dbReference type="GO" id="GO:0051537">
    <property type="term" value="F:2 iron, 2 sulfur cluster binding"/>
    <property type="evidence" value="ECO:0007669"/>
    <property type="project" value="UniProtKB-KW"/>
</dbReference>
<dbReference type="PANTHER" id="PTHR23426">
    <property type="entry name" value="FERREDOXIN/ADRENODOXIN"/>
    <property type="match status" value="1"/>
</dbReference>
<comment type="cofactor">
    <cofactor evidence="5">
        <name>[2Fe-2S] cluster</name>
        <dbReference type="ChEBI" id="CHEBI:190135"/>
    </cofactor>
</comment>
<dbReference type="AlphaFoldDB" id="A0AAV4RG76"/>
<dbReference type="InterPro" id="IPR018298">
    <property type="entry name" value="Adrenodoxin_Fe-S_BS"/>
</dbReference>
<proteinExistence type="predicted"/>
<evidence type="ECO:0000256" key="3">
    <source>
        <dbReference type="ARBA" id="ARBA00023004"/>
    </source>
</evidence>
<dbReference type="GO" id="GO:0009055">
    <property type="term" value="F:electron transfer activity"/>
    <property type="evidence" value="ECO:0007669"/>
    <property type="project" value="TreeGrafter"/>
</dbReference>
<evidence type="ECO:0000256" key="1">
    <source>
        <dbReference type="ARBA" id="ARBA00022714"/>
    </source>
</evidence>